<organism evidence="20 21">
    <name type="scientific">Desulforamulus profundi</name>
    <dbReference type="NCBI Taxonomy" id="1383067"/>
    <lineage>
        <taxon>Bacteria</taxon>
        <taxon>Bacillati</taxon>
        <taxon>Bacillota</taxon>
        <taxon>Clostridia</taxon>
        <taxon>Eubacteriales</taxon>
        <taxon>Peptococcaceae</taxon>
        <taxon>Desulforamulus</taxon>
    </lineage>
</organism>
<keyword evidence="9" id="KW-0444">Lipid biosynthesis</keyword>
<evidence type="ECO:0000256" key="17">
    <source>
        <dbReference type="ARBA" id="ARBA00023264"/>
    </source>
</evidence>
<gene>
    <name evidence="20" type="ORF">P378_06410</name>
</gene>
<keyword evidence="12 18" id="KW-0548">Nucleotidyltransferase</keyword>
<evidence type="ECO:0000256" key="14">
    <source>
        <dbReference type="ARBA" id="ARBA00023098"/>
    </source>
</evidence>
<evidence type="ECO:0000313" key="20">
    <source>
        <dbReference type="EMBL" id="PHJ38939.1"/>
    </source>
</evidence>
<keyword evidence="15 19" id="KW-0472">Membrane</keyword>
<dbReference type="GO" id="GO:0004605">
    <property type="term" value="F:phosphatidate cytidylyltransferase activity"/>
    <property type="evidence" value="ECO:0007669"/>
    <property type="project" value="UniProtKB-EC"/>
</dbReference>
<feature type="transmembrane region" description="Helical" evidence="19">
    <location>
        <begin position="32"/>
        <end position="53"/>
    </location>
</feature>
<keyword evidence="10 18" id="KW-0808">Transferase</keyword>
<evidence type="ECO:0000256" key="6">
    <source>
        <dbReference type="ARBA" id="ARBA00012487"/>
    </source>
</evidence>
<reference evidence="20 21" key="1">
    <citation type="submission" date="2013-09" db="EMBL/GenBank/DDBJ databases">
        <title>Biodegradation of hydrocarbons in the deep terrestrial subsurface : characterization of a microbial consortium composed of two Desulfotomaculum species originating from a deep geological formation.</title>
        <authorList>
            <person name="Aullo T."/>
            <person name="Berlendis S."/>
            <person name="Lascourreges J.-F."/>
            <person name="Dessort D."/>
            <person name="Saint-Laurent S."/>
            <person name="Schraauwers B."/>
            <person name="Mas J."/>
            <person name="Magot M."/>
            <person name="Ranchou-Peyruse A."/>
        </authorList>
    </citation>
    <scope>NUCLEOTIDE SEQUENCE [LARGE SCALE GENOMIC DNA]</scope>
    <source>
        <strain evidence="20 21">Bs107</strain>
    </source>
</reference>
<accession>A0A2C6MCH8</accession>
<name>A0A2C6MCH8_9FIRM</name>
<evidence type="ECO:0000256" key="19">
    <source>
        <dbReference type="SAM" id="Phobius"/>
    </source>
</evidence>
<feature type="transmembrane region" description="Helical" evidence="19">
    <location>
        <begin position="60"/>
        <end position="76"/>
    </location>
</feature>
<evidence type="ECO:0000256" key="12">
    <source>
        <dbReference type="ARBA" id="ARBA00022695"/>
    </source>
</evidence>
<feature type="transmembrane region" description="Helical" evidence="19">
    <location>
        <begin position="82"/>
        <end position="101"/>
    </location>
</feature>
<comment type="pathway">
    <text evidence="3 18">Phospholipid metabolism; CDP-diacylglycerol biosynthesis; CDP-diacylglycerol from sn-glycerol 3-phosphate: step 3/3.</text>
</comment>
<dbReference type="InterPro" id="IPR000374">
    <property type="entry name" value="PC_trans"/>
</dbReference>
<dbReference type="Pfam" id="PF01148">
    <property type="entry name" value="CTP_transf_1"/>
    <property type="match status" value="1"/>
</dbReference>
<comment type="similarity">
    <text evidence="5 18">Belongs to the CDS family.</text>
</comment>
<evidence type="ECO:0000256" key="5">
    <source>
        <dbReference type="ARBA" id="ARBA00010185"/>
    </source>
</evidence>
<keyword evidence="8" id="KW-1003">Cell membrane</keyword>
<comment type="subcellular location">
    <subcellularLocation>
        <location evidence="2">Cell membrane</location>
        <topology evidence="2">Multi-pass membrane protein</topology>
    </subcellularLocation>
</comment>
<dbReference type="Proteomes" id="UP000222564">
    <property type="component" value="Unassembled WGS sequence"/>
</dbReference>
<dbReference type="GO" id="GO:0016024">
    <property type="term" value="P:CDP-diacylglycerol biosynthetic process"/>
    <property type="evidence" value="ECO:0007669"/>
    <property type="project" value="UniProtKB-UniPathway"/>
</dbReference>
<evidence type="ECO:0000256" key="11">
    <source>
        <dbReference type="ARBA" id="ARBA00022692"/>
    </source>
</evidence>
<evidence type="ECO:0000256" key="2">
    <source>
        <dbReference type="ARBA" id="ARBA00004651"/>
    </source>
</evidence>
<feature type="transmembrane region" description="Helical" evidence="19">
    <location>
        <begin position="7"/>
        <end position="26"/>
    </location>
</feature>
<evidence type="ECO:0000256" key="3">
    <source>
        <dbReference type="ARBA" id="ARBA00005119"/>
    </source>
</evidence>
<feature type="transmembrane region" description="Helical" evidence="19">
    <location>
        <begin position="175"/>
        <end position="193"/>
    </location>
</feature>
<dbReference type="GO" id="GO:0005886">
    <property type="term" value="C:plasma membrane"/>
    <property type="evidence" value="ECO:0007669"/>
    <property type="project" value="UniProtKB-SubCell"/>
</dbReference>
<evidence type="ECO:0000256" key="9">
    <source>
        <dbReference type="ARBA" id="ARBA00022516"/>
    </source>
</evidence>
<dbReference type="PROSITE" id="PS01315">
    <property type="entry name" value="CDS"/>
    <property type="match status" value="1"/>
</dbReference>
<evidence type="ECO:0000256" key="13">
    <source>
        <dbReference type="ARBA" id="ARBA00022989"/>
    </source>
</evidence>
<comment type="catalytic activity">
    <reaction evidence="1 18">
        <text>a 1,2-diacyl-sn-glycero-3-phosphate + CTP + H(+) = a CDP-1,2-diacyl-sn-glycerol + diphosphate</text>
        <dbReference type="Rhea" id="RHEA:16229"/>
        <dbReference type="ChEBI" id="CHEBI:15378"/>
        <dbReference type="ChEBI" id="CHEBI:33019"/>
        <dbReference type="ChEBI" id="CHEBI:37563"/>
        <dbReference type="ChEBI" id="CHEBI:58332"/>
        <dbReference type="ChEBI" id="CHEBI:58608"/>
        <dbReference type="EC" id="2.7.7.41"/>
    </reaction>
</comment>
<keyword evidence="21" id="KW-1185">Reference proteome</keyword>
<evidence type="ECO:0000313" key="21">
    <source>
        <dbReference type="Proteomes" id="UP000222564"/>
    </source>
</evidence>
<feature type="transmembrane region" description="Helical" evidence="19">
    <location>
        <begin position="199"/>
        <end position="219"/>
    </location>
</feature>
<keyword evidence="13 19" id="KW-1133">Transmembrane helix</keyword>
<evidence type="ECO:0000256" key="7">
    <source>
        <dbReference type="ARBA" id="ARBA00019373"/>
    </source>
</evidence>
<comment type="pathway">
    <text evidence="4">Lipid metabolism.</text>
</comment>
<dbReference type="EC" id="2.7.7.41" evidence="6 18"/>
<sequence>MVDELLHLRVLSAIVGIPVIIVAAWYGSWVLWLLTFMFFFFAAREITVILKGLGLKPARWIIQIGGLITFAGAYLYNDETLGLAFVSLVIANLLMMALLYPRTMPVDIFGNLFAIFYLSNFIFFYLTRGLENGFVWILLLLSATWASDTFAYFVGRSIGRHKLAPVLSPKKTVEGAVGGLFGSALVSFLFVQWVPSLPLLPVLLLGVLIGIASLLGDLVESALKRQADIKDSGHMIPGHGGVLDRFDSLLFTAPLVYYSVKLFII</sequence>
<feature type="transmembrane region" description="Helical" evidence="19">
    <location>
        <begin position="133"/>
        <end position="154"/>
    </location>
</feature>
<keyword evidence="16" id="KW-0594">Phospholipid biosynthesis</keyword>
<evidence type="ECO:0000256" key="16">
    <source>
        <dbReference type="ARBA" id="ARBA00023209"/>
    </source>
</evidence>
<keyword evidence="17" id="KW-1208">Phospholipid metabolism</keyword>
<evidence type="ECO:0000256" key="1">
    <source>
        <dbReference type="ARBA" id="ARBA00001698"/>
    </source>
</evidence>
<evidence type="ECO:0000256" key="15">
    <source>
        <dbReference type="ARBA" id="ARBA00023136"/>
    </source>
</evidence>
<dbReference type="AlphaFoldDB" id="A0A2C6MCH8"/>
<feature type="transmembrane region" description="Helical" evidence="19">
    <location>
        <begin position="108"/>
        <end position="127"/>
    </location>
</feature>
<keyword evidence="14" id="KW-0443">Lipid metabolism</keyword>
<evidence type="ECO:0000256" key="18">
    <source>
        <dbReference type="RuleBase" id="RU003938"/>
    </source>
</evidence>
<protein>
    <recommendedName>
        <fullName evidence="7 18">Phosphatidate cytidylyltransferase</fullName>
        <ecNumber evidence="6 18">2.7.7.41</ecNumber>
    </recommendedName>
</protein>
<evidence type="ECO:0000256" key="4">
    <source>
        <dbReference type="ARBA" id="ARBA00005189"/>
    </source>
</evidence>
<dbReference type="EMBL" id="AWQQ01000040">
    <property type="protein sequence ID" value="PHJ38939.1"/>
    <property type="molecule type" value="Genomic_DNA"/>
</dbReference>
<keyword evidence="11 18" id="KW-0812">Transmembrane</keyword>
<dbReference type="PANTHER" id="PTHR46382">
    <property type="entry name" value="PHOSPHATIDATE CYTIDYLYLTRANSFERASE"/>
    <property type="match status" value="1"/>
</dbReference>
<dbReference type="UniPathway" id="UPA00557">
    <property type="reaction ID" value="UER00614"/>
</dbReference>
<evidence type="ECO:0000256" key="10">
    <source>
        <dbReference type="ARBA" id="ARBA00022679"/>
    </source>
</evidence>
<evidence type="ECO:0000256" key="8">
    <source>
        <dbReference type="ARBA" id="ARBA00022475"/>
    </source>
</evidence>
<proteinExistence type="inferred from homology"/>
<dbReference type="PANTHER" id="PTHR46382:SF1">
    <property type="entry name" value="PHOSPHATIDATE CYTIDYLYLTRANSFERASE"/>
    <property type="match status" value="1"/>
</dbReference>
<comment type="caution">
    <text evidence="20">The sequence shown here is derived from an EMBL/GenBank/DDBJ whole genome shotgun (WGS) entry which is preliminary data.</text>
</comment>